<feature type="domain" description="Glycosyltransferase 2-like" evidence="1">
    <location>
        <begin position="5"/>
        <end position="132"/>
    </location>
</feature>
<dbReference type="SUPFAM" id="SSF53448">
    <property type="entry name" value="Nucleotide-diphospho-sugar transferases"/>
    <property type="match status" value="1"/>
</dbReference>
<organism evidence="2 3">
    <name type="scientific">Cerasicoccus arenae</name>
    <dbReference type="NCBI Taxonomy" id="424488"/>
    <lineage>
        <taxon>Bacteria</taxon>
        <taxon>Pseudomonadati</taxon>
        <taxon>Verrucomicrobiota</taxon>
        <taxon>Opitutia</taxon>
        <taxon>Puniceicoccales</taxon>
        <taxon>Cerasicoccaceae</taxon>
        <taxon>Cerasicoccus</taxon>
    </lineage>
</organism>
<proteinExistence type="predicted"/>
<evidence type="ECO:0000313" key="2">
    <source>
        <dbReference type="EMBL" id="GHB92022.1"/>
    </source>
</evidence>
<name>A0A8J3D987_9BACT</name>
<dbReference type="Gene3D" id="3.90.550.10">
    <property type="entry name" value="Spore Coat Polysaccharide Biosynthesis Protein SpsA, Chain A"/>
    <property type="match status" value="1"/>
</dbReference>
<dbReference type="CDD" id="cd00761">
    <property type="entry name" value="Glyco_tranf_GTA_type"/>
    <property type="match status" value="1"/>
</dbReference>
<comment type="caution">
    <text evidence="2">The sequence shown here is derived from an EMBL/GenBank/DDBJ whole genome shotgun (WGS) entry which is preliminary data.</text>
</comment>
<dbReference type="AlphaFoldDB" id="A0A8J3D987"/>
<reference evidence="2" key="2">
    <citation type="submission" date="2020-09" db="EMBL/GenBank/DDBJ databases">
        <authorList>
            <person name="Sun Q."/>
            <person name="Kim S."/>
        </authorList>
    </citation>
    <scope>NUCLEOTIDE SEQUENCE</scope>
    <source>
        <strain evidence="2">KCTC 12870</strain>
    </source>
</reference>
<dbReference type="InterPro" id="IPR029044">
    <property type="entry name" value="Nucleotide-diphossugar_trans"/>
</dbReference>
<dbReference type="InterPro" id="IPR050834">
    <property type="entry name" value="Glycosyltransf_2"/>
</dbReference>
<dbReference type="Proteomes" id="UP000642829">
    <property type="component" value="Unassembled WGS sequence"/>
</dbReference>
<dbReference type="PANTHER" id="PTHR43685">
    <property type="entry name" value="GLYCOSYLTRANSFERASE"/>
    <property type="match status" value="1"/>
</dbReference>
<evidence type="ECO:0000313" key="3">
    <source>
        <dbReference type="Proteomes" id="UP000642829"/>
    </source>
</evidence>
<dbReference type="RefSeq" id="WP_189511294.1">
    <property type="nucleotide sequence ID" value="NZ_BMXG01000002.1"/>
</dbReference>
<dbReference type="EMBL" id="BMXG01000002">
    <property type="protein sequence ID" value="GHB92022.1"/>
    <property type="molecule type" value="Genomic_DNA"/>
</dbReference>
<sequence>MSLISVIIAAYNAEEWIKTSLTSVCEQSYSELEIIVVDDGSRDATAEIITNFGDPRIRLIRQANAGQSAALNRGLQEATGSYIKFVDADDALMPGHLEAQIDALRDSPRCLADCHWGYFVEDKNLAKARIETTNRNYDDPLEWLYDSLAHNEGMMGGWKWLIPKAIIAQAGGWNSQLSLNNDFEFSIRLLLHSEGVRWADKALYAYRKNLTPTLSGTRGQKAMASAYLTTSLGCDLLLARENSERIRRICADRYQMWLYQFFPDFPEIAIQAEKAVHQLGGSKLRIQGGRALQVLLPILGWKNIRRLQSFIYQYGWSAILARKERQRVQRIETA</sequence>
<accession>A0A8J3D987</accession>
<gene>
    <name evidence="2" type="ORF">GCM10007047_03750</name>
</gene>
<dbReference type="Pfam" id="PF00535">
    <property type="entry name" value="Glycos_transf_2"/>
    <property type="match status" value="1"/>
</dbReference>
<keyword evidence="3" id="KW-1185">Reference proteome</keyword>
<reference evidence="2" key="1">
    <citation type="journal article" date="2014" name="Int. J. Syst. Evol. Microbiol.">
        <title>Complete genome sequence of Corynebacterium casei LMG S-19264T (=DSM 44701T), isolated from a smear-ripened cheese.</title>
        <authorList>
            <consortium name="US DOE Joint Genome Institute (JGI-PGF)"/>
            <person name="Walter F."/>
            <person name="Albersmeier A."/>
            <person name="Kalinowski J."/>
            <person name="Ruckert C."/>
        </authorList>
    </citation>
    <scope>NUCLEOTIDE SEQUENCE</scope>
    <source>
        <strain evidence="2">KCTC 12870</strain>
    </source>
</reference>
<protein>
    <recommendedName>
        <fullName evidence="1">Glycosyltransferase 2-like domain-containing protein</fullName>
    </recommendedName>
</protein>
<evidence type="ECO:0000259" key="1">
    <source>
        <dbReference type="Pfam" id="PF00535"/>
    </source>
</evidence>
<dbReference type="PANTHER" id="PTHR43685:SF2">
    <property type="entry name" value="GLYCOSYLTRANSFERASE 2-LIKE DOMAIN-CONTAINING PROTEIN"/>
    <property type="match status" value="1"/>
</dbReference>
<dbReference type="InterPro" id="IPR001173">
    <property type="entry name" value="Glyco_trans_2-like"/>
</dbReference>